<keyword evidence="2" id="KW-1185">Reference proteome</keyword>
<comment type="caution">
    <text evidence="1">The sequence shown here is derived from an EMBL/GenBank/DDBJ whole genome shotgun (WGS) entry which is preliminary data.</text>
</comment>
<dbReference type="PANTHER" id="PTHR38471:SF2">
    <property type="entry name" value="FOUR HELIX BUNDLE PROTEIN"/>
    <property type="match status" value="1"/>
</dbReference>
<dbReference type="EMBL" id="JBHMEZ010000003">
    <property type="protein sequence ID" value="MFB9052860.1"/>
    <property type="molecule type" value="Genomic_DNA"/>
</dbReference>
<gene>
    <name evidence="1" type="ORF">ACFFVB_07170</name>
</gene>
<dbReference type="Pfam" id="PF05635">
    <property type="entry name" value="23S_rRNA_IVP"/>
    <property type="match status" value="1"/>
</dbReference>
<dbReference type="NCBIfam" id="NF008911">
    <property type="entry name" value="PRK12275.1-2"/>
    <property type="match status" value="1"/>
</dbReference>
<reference evidence="1 2" key="1">
    <citation type="submission" date="2024-09" db="EMBL/GenBank/DDBJ databases">
        <authorList>
            <person name="Sun Q."/>
            <person name="Mori K."/>
        </authorList>
    </citation>
    <scope>NUCLEOTIDE SEQUENCE [LARGE SCALE GENOMIC DNA]</scope>
    <source>
        <strain evidence="1 2">CECT 8286</strain>
    </source>
</reference>
<dbReference type="InterPro" id="IPR012657">
    <property type="entry name" value="23S_rRNA-intervening_sequence"/>
</dbReference>
<accession>A0ABV5F096</accession>
<dbReference type="RefSeq" id="WP_382382036.1">
    <property type="nucleotide sequence ID" value="NZ_JBHMEZ010000003.1"/>
</dbReference>
<dbReference type="InterPro" id="IPR036583">
    <property type="entry name" value="23S_rRNA_IVS_sf"/>
</dbReference>
<sequence length="119" mass="13584">MNHKDLDVWKESMVLVTQIYQVTNHFPKSEVYGLTSQMRRCAVSIPSNIAEGSGRNGFKELHRFIGIAMGSASELETQVLIAIQLEFIEKEAAELLELQIESVKKLLVGYKNYVKRRLE</sequence>
<name>A0ABV5F096_9FLAO</name>
<organism evidence="1 2">
    <name type="scientific">Formosa undariae</name>
    <dbReference type="NCBI Taxonomy" id="1325436"/>
    <lineage>
        <taxon>Bacteria</taxon>
        <taxon>Pseudomonadati</taxon>
        <taxon>Bacteroidota</taxon>
        <taxon>Flavobacteriia</taxon>
        <taxon>Flavobacteriales</taxon>
        <taxon>Flavobacteriaceae</taxon>
        <taxon>Formosa</taxon>
    </lineage>
</organism>
<dbReference type="NCBIfam" id="TIGR02436">
    <property type="entry name" value="four helix bundle protein"/>
    <property type="match status" value="1"/>
</dbReference>
<dbReference type="CDD" id="cd16377">
    <property type="entry name" value="23S_rRNA_IVP_like"/>
    <property type="match status" value="1"/>
</dbReference>
<protein>
    <submittedName>
        <fullName evidence="1">Four helix bundle protein</fullName>
    </submittedName>
</protein>
<evidence type="ECO:0000313" key="1">
    <source>
        <dbReference type="EMBL" id="MFB9052860.1"/>
    </source>
</evidence>
<dbReference type="SUPFAM" id="SSF158446">
    <property type="entry name" value="IVS-encoded protein-like"/>
    <property type="match status" value="1"/>
</dbReference>
<dbReference type="Proteomes" id="UP001589605">
    <property type="component" value="Unassembled WGS sequence"/>
</dbReference>
<evidence type="ECO:0000313" key="2">
    <source>
        <dbReference type="Proteomes" id="UP001589605"/>
    </source>
</evidence>
<dbReference type="PANTHER" id="PTHR38471">
    <property type="entry name" value="FOUR HELIX BUNDLE PROTEIN"/>
    <property type="match status" value="1"/>
</dbReference>
<dbReference type="Gene3D" id="1.20.1440.60">
    <property type="entry name" value="23S rRNA-intervening sequence"/>
    <property type="match status" value="1"/>
</dbReference>
<proteinExistence type="predicted"/>